<keyword evidence="1" id="KW-1133">Transmembrane helix</keyword>
<evidence type="ECO:0000256" key="2">
    <source>
        <dbReference type="SAM" id="SignalP"/>
    </source>
</evidence>
<keyword evidence="4" id="KW-1185">Reference proteome</keyword>
<reference evidence="3" key="2">
    <citation type="submission" date="2021-01" db="EMBL/GenBank/DDBJ databases">
        <authorList>
            <person name="Schikora-Tamarit M.A."/>
        </authorList>
    </citation>
    <scope>NUCLEOTIDE SEQUENCE</scope>
    <source>
        <strain evidence="3">CBS2887</strain>
    </source>
</reference>
<sequence length="214" mass="22681">MWLAQILKILSLLINNLTLPVSLCFKNLTSPVPLSFHSLFSGSNLNNLARTLCKVSSSSSSDLISTFSVNSMTGVKWTSGDSGASSSSAADSSFFSSLVSSSSSLTSFFLVEAPPNMAKTLAVGGFGVSSLADSTGVTGLASSDIVMGSLGNTQLELENKMPDLRILMALGVYAFVFLNFFLQEESSQISRKNCNLSATMVTAEFNSEFYGLVR</sequence>
<evidence type="ECO:0000256" key="1">
    <source>
        <dbReference type="SAM" id="Phobius"/>
    </source>
</evidence>
<keyword evidence="1" id="KW-0472">Membrane</keyword>
<organism evidence="3 4">
    <name type="scientific">Wickerhamomyces pijperi</name>
    <name type="common">Yeast</name>
    <name type="synonym">Pichia pijperi</name>
    <dbReference type="NCBI Taxonomy" id="599730"/>
    <lineage>
        <taxon>Eukaryota</taxon>
        <taxon>Fungi</taxon>
        <taxon>Dikarya</taxon>
        <taxon>Ascomycota</taxon>
        <taxon>Saccharomycotina</taxon>
        <taxon>Saccharomycetes</taxon>
        <taxon>Phaffomycetales</taxon>
        <taxon>Wickerhamomycetaceae</taxon>
        <taxon>Wickerhamomyces</taxon>
    </lineage>
</organism>
<accession>A0A9P8TN91</accession>
<dbReference type="Proteomes" id="UP000774326">
    <property type="component" value="Unassembled WGS sequence"/>
</dbReference>
<feature type="signal peptide" evidence="2">
    <location>
        <begin position="1"/>
        <end position="24"/>
    </location>
</feature>
<keyword evidence="2" id="KW-0732">Signal</keyword>
<protein>
    <submittedName>
        <fullName evidence="3">Uncharacterized protein</fullName>
    </submittedName>
</protein>
<evidence type="ECO:0000313" key="3">
    <source>
        <dbReference type="EMBL" id="KAH3684561.1"/>
    </source>
</evidence>
<dbReference type="AlphaFoldDB" id="A0A9P8TN91"/>
<gene>
    <name evidence="3" type="ORF">WICPIJ_004451</name>
</gene>
<feature type="transmembrane region" description="Helical" evidence="1">
    <location>
        <begin position="164"/>
        <end position="182"/>
    </location>
</feature>
<comment type="caution">
    <text evidence="3">The sequence shown here is derived from an EMBL/GenBank/DDBJ whole genome shotgun (WGS) entry which is preliminary data.</text>
</comment>
<reference evidence="3" key="1">
    <citation type="journal article" date="2021" name="Open Biol.">
        <title>Shared evolutionary footprints suggest mitochondrial oxidative damage underlies multiple complex I losses in fungi.</title>
        <authorList>
            <person name="Schikora-Tamarit M.A."/>
            <person name="Marcet-Houben M."/>
            <person name="Nosek J."/>
            <person name="Gabaldon T."/>
        </authorList>
    </citation>
    <scope>NUCLEOTIDE SEQUENCE</scope>
    <source>
        <strain evidence="3">CBS2887</strain>
    </source>
</reference>
<evidence type="ECO:0000313" key="4">
    <source>
        <dbReference type="Proteomes" id="UP000774326"/>
    </source>
</evidence>
<keyword evidence="1" id="KW-0812">Transmembrane</keyword>
<name>A0A9P8TN91_WICPI</name>
<proteinExistence type="predicted"/>
<feature type="chain" id="PRO_5040171446" evidence="2">
    <location>
        <begin position="25"/>
        <end position="214"/>
    </location>
</feature>
<dbReference type="EMBL" id="JAEUBG010002406">
    <property type="protein sequence ID" value="KAH3684561.1"/>
    <property type="molecule type" value="Genomic_DNA"/>
</dbReference>